<reference evidence="1" key="1">
    <citation type="submission" date="2021-03" db="EMBL/GenBank/DDBJ databases">
        <title>Draft genome sequence of rust myrtle Austropuccinia psidii MF-1, a brazilian biotype.</title>
        <authorList>
            <person name="Quecine M.C."/>
            <person name="Pachon D.M.R."/>
            <person name="Bonatelli M.L."/>
            <person name="Correr F.H."/>
            <person name="Franceschini L.M."/>
            <person name="Leite T.F."/>
            <person name="Margarido G.R.A."/>
            <person name="Almeida C.A."/>
            <person name="Ferrarezi J.A."/>
            <person name="Labate C.A."/>
        </authorList>
    </citation>
    <scope>NUCLEOTIDE SEQUENCE</scope>
    <source>
        <strain evidence="1">MF-1</strain>
    </source>
</reference>
<gene>
    <name evidence="1" type="ORF">O181_055487</name>
</gene>
<organism evidence="1 2">
    <name type="scientific">Austropuccinia psidii MF-1</name>
    <dbReference type="NCBI Taxonomy" id="1389203"/>
    <lineage>
        <taxon>Eukaryota</taxon>
        <taxon>Fungi</taxon>
        <taxon>Dikarya</taxon>
        <taxon>Basidiomycota</taxon>
        <taxon>Pucciniomycotina</taxon>
        <taxon>Pucciniomycetes</taxon>
        <taxon>Pucciniales</taxon>
        <taxon>Sphaerophragmiaceae</taxon>
        <taxon>Austropuccinia</taxon>
    </lineage>
</organism>
<evidence type="ECO:0000313" key="2">
    <source>
        <dbReference type="Proteomes" id="UP000765509"/>
    </source>
</evidence>
<dbReference type="Proteomes" id="UP000765509">
    <property type="component" value="Unassembled WGS sequence"/>
</dbReference>
<evidence type="ECO:0000313" key="1">
    <source>
        <dbReference type="EMBL" id="MBW0515772.1"/>
    </source>
</evidence>
<dbReference type="AlphaFoldDB" id="A0A9Q3HTI2"/>
<keyword evidence="2" id="KW-1185">Reference proteome</keyword>
<sequence length="119" mass="13335">MRMEQEIKAINPTFYPKAQAIGCMAQKIHLEAHDGINALSINGTSTSTKIKISKEAGPMDIVSLPDPPNGIEINYDSIVFQITKLAFYHNQSTQRRERFMATAKIIYDKENPSNVVILL</sequence>
<dbReference type="EMBL" id="AVOT02024839">
    <property type="protein sequence ID" value="MBW0515772.1"/>
    <property type="molecule type" value="Genomic_DNA"/>
</dbReference>
<protein>
    <submittedName>
        <fullName evidence="1">Uncharacterized protein</fullName>
    </submittedName>
</protein>
<name>A0A9Q3HTI2_9BASI</name>
<proteinExistence type="predicted"/>
<accession>A0A9Q3HTI2</accession>
<comment type="caution">
    <text evidence="1">The sequence shown here is derived from an EMBL/GenBank/DDBJ whole genome shotgun (WGS) entry which is preliminary data.</text>
</comment>
<dbReference type="OrthoDB" id="3250324at2759"/>